<sequence length="114" mass="13025">MTASEPIQIIRFSPHFSPPINGIRNANSNRNNYSTMSNNAPAVTYKIRACFQDPVTKQYFFLWSHVQAVIKDAVFAVDADDGTLVPFMVNETYEEYVIFLSQCILLILHHDKLN</sequence>
<dbReference type="EMBL" id="JAAAID010003222">
    <property type="protein sequence ID" value="KAF9999676.1"/>
    <property type="molecule type" value="Genomic_DNA"/>
</dbReference>
<evidence type="ECO:0000313" key="1">
    <source>
        <dbReference type="EMBL" id="KAF9999676.1"/>
    </source>
</evidence>
<organism evidence="1 2">
    <name type="scientific">Entomortierella chlamydospora</name>
    <dbReference type="NCBI Taxonomy" id="101097"/>
    <lineage>
        <taxon>Eukaryota</taxon>
        <taxon>Fungi</taxon>
        <taxon>Fungi incertae sedis</taxon>
        <taxon>Mucoromycota</taxon>
        <taxon>Mortierellomycotina</taxon>
        <taxon>Mortierellomycetes</taxon>
        <taxon>Mortierellales</taxon>
        <taxon>Mortierellaceae</taxon>
        <taxon>Entomortierella</taxon>
    </lineage>
</organism>
<gene>
    <name evidence="1" type="ORF">BGZ80_006526</name>
</gene>
<protein>
    <submittedName>
        <fullName evidence="1">Uncharacterized protein</fullName>
    </submittedName>
</protein>
<dbReference type="Proteomes" id="UP000703661">
    <property type="component" value="Unassembled WGS sequence"/>
</dbReference>
<evidence type="ECO:0000313" key="2">
    <source>
        <dbReference type="Proteomes" id="UP000703661"/>
    </source>
</evidence>
<keyword evidence="2" id="KW-1185">Reference proteome</keyword>
<dbReference type="AlphaFoldDB" id="A0A9P6MH10"/>
<reference evidence="1" key="1">
    <citation type="journal article" date="2020" name="Fungal Divers.">
        <title>Resolving the Mortierellaceae phylogeny through synthesis of multi-gene phylogenetics and phylogenomics.</title>
        <authorList>
            <person name="Vandepol N."/>
            <person name="Liber J."/>
            <person name="Desiro A."/>
            <person name="Na H."/>
            <person name="Kennedy M."/>
            <person name="Barry K."/>
            <person name="Grigoriev I.V."/>
            <person name="Miller A.N."/>
            <person name="O'Donnell K."/>
            <person name="Stajich J.E."/>
            <person name="Bonito G."/>
        </authorList>
    </citation>
    <scope>NUCLEOTIDE SEQUENCE</scope>
    <source>
        <strain evidence="1">NRRL 2769</strain>
    </source>
</reference>
<comment type="caution">
    <text evidence="1">The sequence shown here is derived from an EMBL/GenBank/DDBJ whole genome shotgun (WGS) entry which is preliminary data.</text>
</comment>
<accession>A0A9P6MH10</accession>
<dbReference type="OrthoDB" id="2398144at2759"/>
<proteinExistence type="predicted"/>
<name>A0A9P6MH10_9FUNG</name>